<dbReference type="AlphaFoldDB" id="A0A5M8PQ15"/>
<keyword evidence="2" id="KW-0472">Membrane</keyword>
<comment type="caution">
    <text evidence="3">The sequence shown here is derived from an EMBL/GenBank/DDBJ whole genome shotgun (WGS) entry which is preliminary data.</text>
</comment>
<feature type="transmembrane region" description="Helical" evidence="2">
    <location>
        <begin position="304"/>
        <end position="324"/>
    </location>
</feature>
<dbReference type="EMBL" id="VXIT01000007">
    <property type="protein sequence ID" value="KAA6411600.1"/>
    <property type="molecule type" value="Genomic_DNA"/>
</dbReference>
<evidence type="ECO:0000313" key="4">
    <source>
        <dbReference type="Proteomes" id="UP000324767"/>
    </source>
</evidence>
<organism evidence="3 4">
    <name type="scientific">Lasallia pustulata</name>
    <dbReference type="NCBI Taxonomy" id="136370"/>
    <lineage>
        <taxon>Eukaryota</taxon>
        <taxon>Fungi</taxon>
        <taxon>Dikarya</taxon>
        <taxon>Ascomycota</taxon>
        <taxon>Pezizomycotina</taxon>
        <taxon>Lecanoromycetes</taxon>
        <taxon>OSLEUM clade</taxon>
        <taxon>Umbilicariomycetidae</taxon>
        <taxon>Umbilicariales</taxon>
        <taxon>Umbilicariaceae</taxon>
        <taxon>Lasallia</taxon>
    </lineage>
</organism>
<dbReference type="OrthoDB" id="3527261at2759"/>
<keyword evidence="2" id="KW-1133">Transmembrane helix</keyword>
<protein>
    <submittedName>
        <fullName evidence="3">Uncharacterized protein</fullName>
    </submittedName>
</protein>
<accession>A0A5M8PQ15</accession>
<sequence length="461" mass="51305">MSFLSSGASNSTVNLGTLQIAPILSTAQLPAIVAEWAGLLPLVIHLTSRHFDFQLAGEAALLGRISIGLFPKLGSLQSIARLLEGGEEFLERASIASDAVCGVYDVNWGSTFACANGAASSMVMTWALRRIKTSIIMPDRVEPPVRKTLAESGTQSETTESPPQRGNLPDPEYHRRRFQTLNVLKFGRTITKRNWRNQIDSAMSSWAFVLFASSMLVAGAVVSMLFGCYGTAVILLSGAVSQLACHMLRFERPDKYLVSSENHDACMLLSASENSSTWYLYIGDRGVVDFLLNKTMIEHSSRGGILSLWFRIAHYIQLLAMTFVAAQKGWDGVCMVIVMISAWLFHWPHGRDYMARRWLEHEGITVKAKRFDFVGRSQMIGAIQLFSGRKVTSWMDRILVNCPRRQAWLQALGCLDTANYSSPPPELESLTHFDQSWVRYITAISAKAGEILISELEDLRR</sequence>
<evidence type="ECO:0000256" key="1">
    <source>
        <dbReference type="SAM" id="MobiDB-lite"/>
    </source>
</evidence>
<feature type="region of interest" description="Disordered" evidence="1">
    <location>
        <begin position="147"/>
        <end position="172"/>
    </location>
</feature>
<evidence type="ECO:0000313" key="3">
    <source>
        <dbReference type="EMBL" id="KAA6411600.1"/>
    </source>
</evidence>
<feature type="compositionally biased region" description="Polar residues" evidence="1">
    <location>
        <begin position="151"/>
        <end position="164"/>
    </location>
</feature>
<dbReference type="Proteomes" id="UP000324767">
    <property type="component" value="Unassembled WGS sequence"/>
</dbReference>
<reference evidence="3 4" key="1">
    <citation type="submission" date="2019-09" db="EMBL/GenBank/DDBJ databases">
        <title>The hologenome of the rock-dwelling lichen Lasallia pustulata.</title>
        <authorList>
            <person name="Greshake Tzovaras B."/>
            <person name="Segers F."/>
            <person name="Bicker A."/>
            <person name="Dal Grande F."/>
            <person name="Otte J."/>
            <person name="Hankeln T."/>
            <person name="Schmitt I."/>
            <person name="Ebersberger I."/>
        </authorList>
    </citation>
    <scope>NUCLEOTIDE SEQUENCE [LARGE SCALE GENOMIC DNA]</scope>
    <source>
        <strain evidence="3">A1-1</strain>
    </source>
</reference>
<proteinExistence type="predicted"/>
<evidence type="ECO:0000256" key="2">
    <source>
        <dbReference type="SAM" id="Phobius"/>
    </source>
</evidence>
<gene>
    <name evidence="3" type="ORF">FRX48_04880</name>
</gene>
<keyword evidence="2" id="KW-0812">Transmembrane</keyword>
<name>A0A5M8PQ15_9LECA</name>
<feature type="transmembrane region" description="Helical" evidence="2">
    <location>
        <begin position="330"/>
        <end position="347"/>
    </location>
</feature>